<keyword evidence="2" id="KW-1185">Reference proteome</keyword>
<dbReference type="Proteomes" id="UP001530293">
    <property type="component" value="Unassembled WGS sequence"/>
</dbReference>
<dbReference type="SUPFAM" id="SSF48403">
    <property type="entry name" value="Ankyrin repeat"/>
    <property type="match status" value="1"/>
</dbReference>
<evidence type="ECO:0000313" key="2">
    <source>
        <dbReference type="Proteomes" id="UP001530293"/>
    </source>
</evidence>
<dbReference type="Gene3D" id="3.80.10.10">
    <property type="entry name" value="Ribonuclease Inhibitor"/>
    <property type="match status" value="2"/>
</dbReference>
<dbReference type="InterPro" id="IPR026906">
    <property type="entry name" value="LRR_5"/>
</dbReference>
<protein>
    <submittedName>
        <fullName evidence="1">Uncharacterized protein</fullName>
    </submittedName>
</protein>
<organism evidence="1 2">
    <name type="scientific">Discostella pseudostelligera</name>
    <dbReference type="NCBI Taxonomy" id="259834"/>
    <lineage>
        <taxon>Eukaryota</taxon>
        <taxon>Sar</taxon>
        <taxon>Stramenopiles</taxon>
        <taxon>Ochrophyta</taxon>
        <taxon>Bacillariophyta</taxon>
        <taxon>Coscinodiscophyceae</taxon>
        <taxon>Thalassiosirophycidae</taxon>
        <taxon>Stephanodiscales</taxon>
        <taxon>Stephanodiscaceae</taxon>
        <taxon>Discostella</taxon>
    </lineage>
</organism>
<evidence type="ECO:0000313" key="1">
    <source>
        <dbReference type="EMBL" id="KAL3770443.1"/>
    </source>
</evidence>
<dbReference type="Pfam" id="PF13306">
    <property type="entry name" value="LRR_5"/>
    <property type="match status" value="1"/>
</dbReference>
<dbReference type="SUPFAM" id="SSF52058">
    <property type="entry name" value="L domain-like"/>
    <property type="match status" value="1"/>
</dbReference>
<sequence length="511" mass="58444">MASFNSYRGSETHIRIDPSVTSIPHEAFFDNDQLVEVELPDNIQSIGGRAFTNCCSLTTIHLCEGLQTIGYGAFLDCTSLRQVTIPSTVSIVHYQAFRRCTSLVDLHLCDGLQIIGSYAFYDCTSLHRVTIPSTISVINKYAFCRCSSLKEIQFFEGLRDILEGAFYDCMSLMHINIPSTVHSIESEAFKHCSLLRNVAISPSSTLGDEAFLESFQTFQDIDCKFDMIKSRFDDLPLHKACFDHSHQLMESINRGSSADFLKADCLGMTPLHVLACSGMHDLELYRRIYEICPRALFARDKWGDLPLAYIILSEAPKEVLHFFLEMHRRNARTILLDFSVMINRLAKFTSGKYMRQAIQAQRICFPDLEVEWDSIGAGILRDFQEQNNQHDQDSVIHHQTVRVILEASVSRRSACMSLEHQVEIDNAIERRWWVNYEIIRQMVIDYAQLYHNQMIGATTILEMTLWKLKLNEALQMNPNMTVDNQELRGQSRSDSGKVCNVVIPNVLLFLY</sequence>
<dbReference type="PANTHER" id="PTHR45661:SF3">
    <property type="entry name" value="IG-LIKE DOMAIN-CONTAINING PROTEIN"/>
    <property type="match status" value="1"/>
</dbReference>
<dbReference type="InterPro" id="IPR053139">
    <property type="entry name" value="Surface_bspA-like"/>
</dbReference>
<comment type="caution">
    <text evidence="1">The sequence shown here is derived from an EMBL/GenBank/DDBJ whole genome shotgun (WGS) entry which is preliminary data.</text>
</comment>
<accession>A0ABD3N2Z7</accession>
<dbReference type="InterPro" id="IPR032675">
    <property type="entry name" value="LRR_dom_sf"/>
</dbReference>
<dbReference type="EMBL" id="JALLBG020000042">
    <property type="protein sequence ID" value="KAL3770443.1"/>
    <property type="molecule type" value="Genomic_DNA"/>
</dbReference>
<gene>
    <name evidence="1" type="ORF">ACHAWU_009994</name>
</gene>
<reference evidence="1 2" key="1">
    <citation type="submission" date="2024-10" db="EMBL/GenBank/DDBJ databases">
        <title>Updated reference genomes for cyclostephanoid diatoms.</title>
        <authorList>
            <person name="Roberts W.R."/>
            <person name="Alverson A.J."/>
        </authorList>
    </citation>
    <scope>NUCLEOTIDE SEQUENCE [LARGE SCALE GENOMIC DNA]</scope>
    <source>
        <strain evidence="1 2">AJA232-27</strain>
    </source>
</reference>
<dbReference type="PANTHER" id="PTHR45661">
    <property type="entry name" value="SURFACE ANTIGEN"/>
    <property type="match status" value="1"/>
</dbReference>
<proteinExistence type="predicted"/>
<dbReference type="AlphaFoldDB" id="A0ABD3N2Z7"/>
<name>A0ABD3N2Z7_9STRA</name>
<dbReference type="InterPro" id="IPR036770">
    <property type="entry name" value="Ankyrin_rpt-contain_sf"/>
</dbReference>